<keyword evidence="5" id="KW-0472">Membrane</keyword>
<feature type="domain" description="RING-CH-type" evidence="6">
    <location>
        <begin position="29"/>
        <end position="91"/>
    </location>
</feature>
<dbReference type="PANTHER" id="PTHR46347:SF1">
    <property type="entry name" value="RING_FYVE_PHD ZINC FINGER SUPERFAMILY PROTEIN"/>
    <property type="match status" value="1"/>
</dbReference>
<accession>A0AA41V2M6</accession>
<name>A0AA41V2M6_PAPNU</name>
<dbReference type="SUPFAM" id="SSF57850">
    <property type="entry name" value="RING/U-box"/>
    <property type="match status" value="1"/>
</dbReference>
<keyword evidence="1" id="KW-0479">Metal-binding</keyword>
<feature type="region of interest" description="Disordered" evidence="4">
    <location>
        <begin position="1"/>
        <end position="23"/>
    </location>
</feature>
<dbReference type="EMBL" id="JAJJMA010080505">
    <property type="protein sequence ID" value="MCL7028521.1"/>
    <property type="molecule type" value="Genomic_DNA"/>
</dbReference>
<feature type="transmembrane region" description="Helical" evidence="5">
    <location>
        <begin position="114"/>
        <end position="135"/>
    </location>
</feature>
<keyword evidence="3" id="KW-0862">Zinc</keyword>
<feature type="transmembrane region" description="Helical" evidence="5">
    <location>
        <begin position="155"/>
        <end position="177"/>
    </location>
</feature>
<dbReference type="SMART" id="SM00744">
    <property type="entry name" value="RINGv"/>
    <property type="match status" value="1"/>
</dbReference>
<proteinExistence type="predicted"/>
<dbReference type="Proteomes" id="UP001177140">
    <property type="component" value="Unassembled WGS sequence"/>
</dbReference>
<evidence type="ECO:0000259" key="6">
    <source>
        <dbReference type="PROSITE" id="PS51292"/>
    </source>
</evidence>
<evidence type="ECO:0000256" key="5">
    <source>
        <dbReference type="SAM" id="Phobius"/>
    </source>
</evidence>
<gene>
    <name evidence="7" type="ORF">MKW94_025346</name>
</gene>
<protein>
    <recommendedName>
        <fullName evidence="6">RING-CH-type domain-containing protein</fullName>
    </recommendedName>
</protein>
<keyword evidence="5" id="KW-1133">Transmembrane helix</keyword>
<evidence type="ECO:0000256" key="2">
    <source>
        <dbReference type="ARBA" id="ARBA00022771"/>
    </source>
</evidence>
<sequence>MAEHDQSAPLLTPLTPINAGPTTELDLEAGSVEQNQCRICLKTDGPDFIAPSMCKGASKNEHPECFDQLRSTKEGFAFVHCPNCKAQYHMRVQTAGVDSKWRTLKSRFFVTRDILSIFLSVQIAIALLGYLVYLVDASQNFALRFAFHFDAVVGFYYMCGALLLSVLFGWFGCFLTCSESRLRGDLAQPCPQLTECCCSSSHKTEICLLLPVKCGGFQTLLTSSEVRPLGQGNNLLVTYTSLVKKMFSWKPLGSMYNK</sequence>
<dbReference type="Gene3D" id="3.30.40.10">
    <property type="entry name" value="Zinc/RING finger domain, C3HC4 (zinc finger)"/>
    <property type="match status" value="1"/>
</dbReference>
<keyword evidence="2" id="KW-0863">Zinc-finger</keyword>
<evidence type="ECO:0000256" key="1">
    <source>
        <dbReference type="ARBA" id="ARBA00022723"/>
    </source>
</evidence>
<evidence type="ECO:0000256" key="3">
    <source>
        <dbReference type="ARBA" id="ARBA00022833"/>
    </source>
</evidence>
<dbReference type="InterPro" id="IPR013083">
    <property type="entry name" value="Znf_RING/FYVE/PHD"/>
</dbReference>
<dbReference type="InterPro" id="IPR011016">
    <property type="entry name" value="Znf_RING-CH"/>
</dbReference>
<keyword evidence="5" id="KW-0812">Transmembrane</keyword>
<organism evidence="7 8">
    <name type="scientific">Papaver nudicaule</name>
    <name type="common">Iceland poppy</name>
    <dbReference type="NCBI Taxonomy" id="74823"/>
    <lineage>
        <taxon>Eukaryota</taxon>
        <taxon>Viridiplantae</taxon>
        <taxon>Streptophyta</taxon>
        <taxon>Embryophyta</taxon>
        <taxon>Tracheophyta</taxon>
        <taxon>Spermatophyta</taxon>
        <taxon>Magnoliopsida</taxon>
        <taxon>Ranunculales</taxon>
        <taxon>Papaveraceae</taxon>
        <taxon>Papaveroideae</taxon>
        <taxon>Papaver</taxon>
    </lineage>
</organism>
<keyword evidence="8" id="KW-1185">Reference proteome</keyword>
<dbReference type="GO" id="GO:0008270">
    <property type="term" value="F:zinc ion binding"/>
    <property type="evidence" value="ECO:0007669"/>
    <property type="project" value="UniProtKB-KW"/>
</dbReference>
<evidence type="ECO:0000313" key="8">
    <source>
        <dbReference type="Proteomes" id="UP001177140"/>
    </source>
</evidence>
<evidence type="ECO:0000313" key="7">
    <source>
        <dbReference type="EMBL" id="MCL7028521.1"/>
    </source>
</evidence>
<dbReference type="PROSITE" id="PS51292">
    <property type="entry name" value="ZF_RING_CH"/>
    <property type="match status" value="1"/>
</dbReference>
<evidence type="ECO:0000256" key="4">
    <source>
        <dbReference type="SAM" id="MobiDB-lite"/>
    </source>
</evidence>
<comment type="caution">
    <text evidence="7">The sequence shown here is derived from an EMBL/GenBank/DDBJ whole genome shotgun (WGS) entry which is preliminary data.</text>
</comment>
<reference evidence="7" key="1">
    <citation type="submission" date="2022-03" db="EMBL/GenBank/DDBJ databases">
        <title>A functionally conserved STORR gene fusion in Papaver species that diverged 16.8 million years ago.</title>
        <authorList>
            <person name="Catania T."/>
        </authorList>
    </citation>
    <scope>NUCLEOTIDE SEQUENCE</scope>
    <source>
        <strain evidence="7">S-191538</strain>
    </source>
</reference>
<dbReference type="AlphaFoldDB" id="A0AA41V2M6"/>
<dbReference type="PANTHER" id="PTHR46347">
    <property type="entry name" value="RING/FYVE/PHD ZINC FINGER SUPERFAMILY PROTEIN"/>
    <property type="match status" value="1"/>
</dbReference>